<dbReference type="AlphaFoldDB" id="A0A2P2R3S2"/>
<proteinExistence type="predicted"/>
<sequence length="21" mass="2280">MGEGTSEIPKISCLRLINGNF</sequence>
<accession>A0A2P2R3S2</accession>
<name>A0A2P2R3S2_RHIMU</name>
<reference evidence="1" key="1">
    <citation type="submission" date="2018-02" db="EMBL/GenBank/DDBJ databases">
        <title>Rhizophora mucronata_Transcriptome.</title>
        <authorList>
            <person name="Meera S.P."/>
            <person name="Sreeshan A."/>
            <person name="Augustine A."/>
        </authorList>
    </citation>
    <scope>NUCLEOTIDE SEQUENCE</scope>
    <source>
        <tissue evidence="1">Leaf</tissue>
    </source>
</reference>
<organism evidence="1">
    <name type="scientific">Rhizophora mucronata</name>
    <name type="common">Asiatic mangrove</name>
    <dbReference type="NCBI Taxonomy" id="61149"/>
    <lineage>
        <taxon>Eukaryota</taxon>
        <taxon>Viridiplantae</taxon>
        <taxon>Streptophyta</taxon>
        <taxon>Embryophyta</taxon>
        <taxon>Tracheophyta</taxon>
        <taxon>Spermatophyta</taxon>
        <taxon>Magnoliopsida</taxon>
        <taxon>eudicotyledons</taxon>
        <taxon>Gunneridae</taxon>
        <taxon>Pentapetalae</taxon>
        <taxon>rosids</taxon>
        <taxon>fabids</taxon>
        <taxon>Malpighiales</taxon>
        <taxon>Rhizophoraceae</taxon>
        <taxon>Rhizophora</taxon>
    </lineage>
</organism>
<protein>
    <submittedName>
        <fullName evidence="1">Uncharacterized protein</fullName>
    </submittedName>
</protein>
<evidence type="ECO:0000313" key="1">
    <source>
        <dbReference type="EMBL" id="MBX73840.1"/>
    </source>
</evidence>
<dbReference type="EMBL" id="GGEC01093356">
    <property type="protein sequence ID" value="MBX73840.1"/>
    <property type="molecule type" value="Transcribed_RNA"/>
</dbReference>